<dbReference type="RefSeq" id="WP_269920475.1">
    <property type="nucleotide sequence ID" value="NZ_JAMKBI010000001.1"/>
</dbReference>
<dbReference type="AlphaFoldDB" id="A0A9X3L909"/>
<accession>A0A9X3L909</accession>
<proteinExistence type="predicted"/>
<reference evidence="1" key="1">
    <citation type="submission" date="2022-05" db="EMBL/GenBank/DDBJ databases">
        <authorList>
            <person name="Colautti A."/>
            <person name="Iacumin L."/>
        </authorList>
    </citation>
    <scope>NUCLEOTIDE SEQUENCE</scope>
    <source>
        <strain evidence="1">DSM 30747</strain>
    </source>
</reference>
<dbReference type="Proteomes" id="UP001152172">
    <property type="component" value="Unassembled WGS sequence"/>
</dbReference>
<sequence>MSNACARNYIIINKAGLSRIQANRVRELEQKVADKREEPIEEEEKD</sequence>
<organism evidence="1 2">
    <name type="scientific">Psychrobacillus psychrodurans</name>
    <dbReference type="NCBI Taxonomy" id="126157"/>
    <lineage>
        <taxon>Bacteria</taxon>
        <taxon>Bacillati</taxon>
        <taxon>Bacillota</taxon>
        <taxon>Bacilli</taxon>
        <taxon>Bacillales</taxon>
        <taxon>Bacillaceae</taxon>
        <taxon>Psychrobacillus</taxon>
    </lineage>
</organism>
<name>A0A9X3L909_9BACI</name>
<dbReference type="EMBL" id="JAMKBI010000001">
    <property type="protein sequence ID" value="MCZ8531774.1"/>
    <property type="molecule type" value="Genomic_DNA"/>
</dbReference>
<evidence type="ECO:0000313" key="2">
    <source>
        <dbReference type="Proteomes" id="UP001152172"/>
    </source>
</evidence>
<protein>
    <submittedName>
        <fullName evidence="1">Uncharacterized protein</fullName>
    </submittedName>
</protein>
<comment type="caution">
    <text evidence="1">The sequence shown here is derived from an EMBL/GenBank/DDBJ whole genome shotgun (WGS) entry which is preliminary data.</text>
</comment>
<keyword evidence="2" id="KW-1185">Reference proteome</keyword>
<gene>
    <name evidence="1" type="ORF">M9R61_00275</name>
</gene>
<evidence type="ECO:0000313" key="1">
    <source>
        <dbReference type="EMBL" id="MCZ8531774.1"/>
    </source>
</evidence>